<evidence type="ECO:0000313" key="3">
    <source>
        <dbReference type="Proteomes" id="UP001153269"/>
    </source>
</evidence>
<dbReference type="Proteomes" id="UP001153269">
    <property type="component" value="Unassembled WGS sequence"/>
</dbReference>
<reference evidence="2" key="1">
    <citation type="submission" date="2020-03" db="EMBL/GenBank/DDBJ databases">
        <authorList>
            <person name="Weist P."/>
        </authorList>
    </citation>
    <scope>NUCLEOTIDE SEQUENCE</scope>
</reference>
<name>A0A9N7UXD2_PLEPL</name>
<gene>
    <name evidence="2" type="ORF">PLEPLA_LOCUS26911</name>
</gene>
<keyword evidence="3" id="KW-1185">Reference proteome</keyword>
<proteinExistence type="predicted"/>
<evidence type="ECO:0000256" key="1">
    <source>
        <dbReference type="SAM" id="MobiDB-lite"/>
    </source>
</evidence>
<dbReference type="AlphaFoldDB" id="A0A9N7UXD2"/>
<comment type="caution">
    <text evidence="2">The sequence shown here is derived from an EMBL/GenBank/DDBJ whole genome shotgun (WGS) entry which is preliminary data.</text>
</comment>
<accession>A0A9N7UXD2</accession>
<protein>
    <submittedName>
        <fullName evidence="2">Uncharacterized protein</fullName>
    </submittedName>
</protein>
<sequence>MRRRFPGSSLPPQHCSERGDQNTATEIGRCECIDAASGLIPIPAACVRHHNEEIVFCHDIQDNLSPNLSLQKSSHLMHRQAERRGSVIQAGAAYCYRQEYITHSPHRRYTGFGLVQVQHRGSEVQDAERESGHMGLFSPTAFKLK</sequence>
<dbReference type="EMBL" id="CADEAL010002225">
    <property type="protein sequence ID" value="CAB1439068.1"/>
    <property type="molecule type" value="Genomic_DNA"/>
</dbReference>
<feature type="region of interest" description="Disordered" evidence="1">
    <location>
        <begin position="1"/>
        <end position="20"/>
    </location>
</feature>
<evidence type="ECO:0000313" key="2">
    <source>
        <dbReference type="EMBL" id="CAB1439068.1"/>
    </source>
</evidence>
<organism evidence="2 3">
    <name type="scientific">Pleuronectes platessa</name>
    <name type="common">European plaice</name>
    <dbReference type="NCBI Taxonomy" id="8262"/>
    <lineage>
        <taxon>Eukaryota</taxon>
        <taxon>Metazoa</taxon>
        <taxon>Chordata</taxon>
        <taxon>Craniata</taxon>
        <taxon>Vertebrata</taxon>
        <taxon>Euteleostomi</taxon>
        <taxon>Actinopterygii</taxon>
        <taxon>Neopterygii</taxon>
        <taxon>Teleostei</taxon>
        <taxon>Neoteleostei</taxon>
        <taxon>Acanthomorphata</taxon>
        <taxon>Carangaria</taxon>
        <taxon>Pleuronectiformes</taxon>
        <taxon>Pleuronectoidei</taxon>
        <taxon>Pleuronectidae</taxon>
        <taxon>Pleuronectes</taxon>
    </lineage>
</organism>